<accession>A0A0Z8MV38</accession>
<sequence length="279" mass="31882">MDLLDRRKILEECCSKHGTQLWQIQFPDRETKELKTSIFCPDCTQEDIALHEEEILLEARNQQAYVVTYDVLMRDSLVPTELKEASFENFMADTAEEKQMLEFAKRQVEKYKQGMTGNTLITGQTGIGKSHLSFAMAKAINEHFKEIGKPKSVLFVSLTEIIKQIKNGWNYGKGANLTEFDAVEQLTNVDFLILDDLGAKNANIASKSDWEQDFLFDILNNRETTIINTNLNSQEIKTVYNARNASRIFKGLEGNSFKAFSISDKRYSINKLKQGEQTP</sequence>
<keyword evidence="3" id="KW-0547">Nucleotide-binding</keyword>
<dbReference type="EMBL" id="FIIR01000039">
    <property type="protein sequence ID" value="CYW14410.1"/>
    <property type="molecule type" value="Genomic_DNA"/>
</dbReference>
<reference evidence="2 4" key="1">
    <citation type="submission" date="2016-02" db="EMBL/GenBank/DDBJ databases">
        <authorList>
            <consortium name="Pathogen Informatics"/>
        </authorList>
    </citation>
    <scope>NUCLEOTIDE SEQUENCE [LARGE SCALE GENOMIC DNA]</scope>
    <source>
        <strain evidence="2 4">LSS95</strain>
    </source>
</reference>
<proteinExistence type="predicted"/>
<dbReference type="PANTHER" id="PTHR30050">
    <property type="entry name" value="CHROMOSOMAL REPLICATION INITIATOR PROTEIN DNAA"/>
    <property type="match status" value="1"/>
</dbReference>
<dbReference type="PANTHER" id="PTHR30050:SF4">
    <property type="entry name" value="ATP-BINDING PROTEIN RV3427C IN INSERTION SEQUENCE-RELATED"/>
    <property type="match status" value="1"/>
</dbReference>
<dbReference type="GO" id="GO:0006260">
    <property type="term" value="P:DNA replication"/>
    <property type="evidence" value="ECO:0007669"/>
    <property type="project" value="TreeGrafter"/>
</dbReference>
<evidence type="ECO:0000313" key="3">
    <source>
        <dbReference type="EMBL" id="NQP84034.1"/>
    </source>
</evidence>
<dbReference type="SUPFAM" id="SSF52540">
    <property type="entry name" value="P-loop containing nucleoside triphosphate hydrolases"/>
    <property type="match status" value="1"/>
</dbReference>
<evidence type="ECO:0000259" key="1">
    <source>
        <dbReference type="Pfam" id="PF01695"/>
    </source>
</evidence>
<dbReference type="Gene3D" id="3.40.50.300">
    <property type="entry name" value="P-loop containing nucleotide triphosphate hydrolases"/>
    <property type="match status" value="1"/>
</dbReference>
<dbReference type="Pfam" id="PF01695">
    <property type="entry name" value="IstB_IS21"/>
    <property type="match status" value="1"/>
</dbReference>
<evidence type="ECO:0000313" key="4">
    <source>
        <dbReference type="Proteomes" id="UP000069831"/>
    </source>
</evidence>
<organism evidence="2 4">
    <name type="scientific">Streptococcus suis</name>
    <dbReference type="NCBI Taxonomy" id="1307"/>
    <lineage>
        <taxon>Bacteria</taxon>
        <taxon>Bacillati</taxon>
        <taxon>Bacillota</taxon>
        <taxon>Bacilli</taxon>
        <taxon>Lactobacillales</taxon>
        <taxon>Streptococcaceae</taxon>
        <taxon>Streptococcus</taxon>
    </lineage>
</organism>
<keyword evidence="3" id="KW-0067">ATP-binding</keyword>
<dbReference type="Proteomes" id="UP000069831">
    <property type="component" value="Unassembled WGS sequence"/>
</dbReference>
<name>A0A0Z8MV38_STRSU</name>
<gene>
    <name evidence="2" type="primary">dnaC_3</name>
    <name evidence="2" type="ORF">ERS132457_02096</name>
    <name evidence="3" type="ORF">HO898_09975</name>
</gene>
<dbReference type="AlphaFoldDB" id="A0A0Z8MV38"/>
<dbReference type="InterPro" id="IPR027417">
    <property type="entry name" value="P-loop_NTPase"/>
</dbReference>
<dbReference type="InterPro" id="IPR002611">
    <property type="entry name" value="IstB_ATP-bd"/>
</dbReference>
<feature type="domain" description="IstB-like ATP-binding" evidence="1">
    <location>
        <begin position="72"/>
        <end position="240"/>
    </location>
</feature>
<protein>
    <submittedName>
        <fullName evidence="3">ATP-binding protein</fullName>
    </submittedName>
    <submittedName>
        <fullName evidence="2">Zinc finger protein</fullName>
    </submittedName>
</protein>
<reference evidence="3" key="2">
    <citation type="submission" date="2020-05" db="EMBL/GenBank/DDBJ databases">
        <title>Linking phenotype, genotype and ecology: antimicrobial resistance in the zoonotic pathogen Streptococcus suis.</title>
        <authorList>
            <person name="Hadjirin N.F."/>
            <person name="Miller E.L."/>
            <person name="Murray G.R."/>
            <person name="Yen P.L.K."/>
            <person name="Phuc H.D."/>
            <person name="Wileman T.M."/>
            <person name="Hernandez-Garcia J."/>
            <person name="Williamson S.M."/>
            <person name="Parkhill J."/>
            <person name="Maskell D.J."/>
            <person name="Zhou R."/>
            <person name="Fittipaldi N."/>
            <person name="Gottschalk M."/>
            <person name="Tucker A.D.W."/>
            <person name="Hoa N.T."/>
            <person name="Welch J."/>
            <person name="Weinert L.A."/>
        </authorList>
    </citation>
    <scope>NUCLEOTIDE SEQUENCE</scope>
    <source>
        <strain evidence="3">TMW_SS111</strain>
    </source>
</reference>
<dbReference type="RefSeq" id="WP_024399985.1">
    <property type="nucleotide sequence ID" value="NZ_CEEK01000006.1"/>
</dbReference>
<evidence type="ECO:0000313" key="2">
    <source>
        <dbReference type="EMBL" id="CYW14410.1"/>
    </source>
</evidence>
<dbReference type="EMBL" id="JABLKP010000018">
    <property type="protein sequence ID" value="NQP84034.1"/>
    <property type="molecule type" value="Genomic_DNA"/>
</dbReference>
<dbReference type="GO" id="GO:0005524">
    <property type="term" value="F:ATP binding"/>
    <property type="evidence" value="ECO:0007669"/>
    <property type="project" value="UniProtKB-KW"/>
</dbReference>
<dbReference type="Proteomes" id="UP000748881">
    <property type="component" value="Unassembled WGS sequence"/>
</dbReference>